<dbReference type="Pfam" id="PF00076">
    <property type="entry name" value="RRM_1"/>
    <property type="match status" value="1"/>
</dbReference>
<evidence type="ECO:0000313" key="6">
    <source>
        <dbReference type="EMBL" id="KAG6598249.1"/>
    </source>
</evidence>
<feature type="region of interest" description="Disordered" evidence="3">
    <location>
        <begin position="470"/>
        <end position="489"/>
    </location>
</feature>
<feature type="compositionally biased region" description="Basic and acidic residues" evidence="3">
    <location>
        <begin position="797"/>
        <end position="812"/>
    </location>
</feature>
<feature type="region of interest" description="Disordered" evidence="3">
    <location>
        <begin position="22"/>
        <end position="85"/>
    </location>
</feature>
<accession>A0AAV6NJN5</accession>
<dbReference type="GO" id="GO:0003723">
    <property type="term" value="F:RNA binding"/>
    <property type="evidence" value="ECO:0007669"/>
    <property type="project" value="UniProtKB-UniRule"/>
</dbReference>
<keyword evidence="4" id="KW-0732">Signal</keyword>
<keyword evidence="7" id="KW-1185">Reference proteome</keyword>
<dbReference type="InterPro" id="IPR000504">
    <property type="entry name" value="RRM_dom"/>
</dbReference>
<dbReference type="PROSITE" id="PS50102">
    <property type="entry name" value="RRM"/>
    <property type="match status" value="1"/>
</dbReference>
<evidence type="ECO:0000256" key="1">
    <source>
        <dbReference type="ARBA" id="ARBA00022884"/>
    </source>
</evidence>
<evidence type="ECO:0000313" key="7">
    <source>
        <dbReference type="Proteomes" id="UP000685013"/>
    </source>
</evidence>
<reference evidence="6 7" key="1">
    <citation type="journal article" date="2021" name="Hortic Res">
        <title>The domestication of Cucurbita argyrosperma as revealed by the genome of its wild relative.</title>
        <authorList>
            <person name="Barrera-Redondo J."/>
            <person name="Sanchez-de la Vega G."/>
            <person name="Aguirre-Liguori J.A."/>
            <person name="Castellanos-Morales G."/>
            <person name="Gutierrez-Guerrero Y.T."/>
            <person name="Aguirre-Dugua X."/>
            <person name="Aguirre-Planter E."/>
            <person name="Tenaillon M.I."/>
            <person name="Lira-Saade R."/>
            <person name="Eguiarte L.E."/>
        </authorList>
    </citation>
    <scope>NUCLEOTIDE SEQUENCE [LARGE SCALE GENOMIC DNA]</scope>
    <source>
        <strain evidence="6">JBR-2021</strain>
    </source>
</reference>
<feature type="non-terminal residue" evidence="6">
    <location>
        <position position="1"/>
    </location>
</feature>
<feature type="chain" id="PRO_5043753394" evidence="4">
    <location>
        <begin position="22"/>
        <end position="812"/>
    </location>
</feature>
<dbReference type="Proteomes" id="UP000685013">
    <property type="component" value="Chromosome 5"/>
</dbReference>
<evidence type="ECO:0000256" key="3">
    <source>
        <dbReference type="SAM" id="MobiDB-lite"/>
    </source>
</evidence>
<dbReference type="PANTHER" id="PTHR23189">
    <property type="entry name" value="RNA RECOGNITION MOTIF-CONTAINING"/>
    <property type="match status" value="1"/>
</dbReference>
<dbReference type="Pfam" id="PF04059">
    <property type="entry name" value="RRM_2"/>
    <property type="match status" value="1"/>
</dbReference>
<dbReference type="FunFam" id="3.30.70.330:FF:001402">
    <property type="entry name" value="Terminal EAR1-like 1"/>
    <property type="match status" value="1"/>
</dbReference>
<dbReference type="AlphaFoldDB" id="A0AAV6NJN5"/>
<dbReference type="EMBL" id="JAGKQH010000005">
    <property type="protein sequence ID" value="KAG6598249.1"/>
    <property type="molecule type" value="Genomic_DNA"/>
</dbReference>
<evidence type="ECO:0000256" key="2">
    <source>
        <dbReference type="PROSITE-ProRule" id="PRU00176"/>
    </source>
</evidence>
<feature type="compositionally biased region" description="Polar residues" evidence="3">
    <location>
        <begin position="475"/>
        <end position="484"/>
    </location>
</feature>
<dbReference type="SMART" id="SM00360">
    <property type="entry name" value="RRM"/>
    <property type="match status" value="2"/>
</dbReference>
<organism evidence="6 7">
    <name type="scientific">Cucurbita argyrosperma subsp. sororia</name>
    <dbReference type="NCBI Taxonomy" id="37648"/>
    <lineage>
        <taxon>Eukaryota</taxon>
        <taxon>Viridiplantae</taxon>
        <taxon>Streptophyta</taxon>
        <taxon>Embryophyta</taxon>
        <taxon>Tracheophyta</taxon>
        <taxon>Spermatophyta</taxon>
        <taxon>Magnoliopsida</taxon>
        <taxon>eudicotyledons</taxon>
        <taxon>Gunneridae</taxon>
        <taxon>Pentapetalae</taxon>
        <taxon>rosids</taxon>
        <taxon>fabids</taxon>
        <taxon>Cucurbitales</taxon>
        <taxon>Cucurbitaceae</taxon>
        <taxon>Cucurbiteae</taxon>
        <taxon>Cucurbita</taxon>
    </lineage>
</organism>
<keyword evidence="1 2" id="KW-0694">RNA-binding</keyword>
<gene>
    <name evidence="6" type="primary">TE1</name>
    <name evidence="6" type="ORF">SDJN03_08027</name>
</gene>
<feature type="compositionally biased region" description="Basic and acidic residues" evidence="3">
    <location>
        <begin position="758"/>
        <end position="767"/>
    </location>
</feature>
<sequence length="812" mass="89426">MARQFVVLALVLFAIVGFATAASPSESPKGSANNTDVGDLLAPGADKEIGNTDGGDATNGSDDVVEGPIGGPGVPGGESVPAEAPKSGASAVKFSALVAVAGFLFSQMVGFAAMKVPRQPSSWSAAAGAGCSNGFLREKHDRFPSENGLTDLGFCPPAFVTSFKSAMGETGVIRLQRSLDPAAREFRPGNFSNLPPVVGPPVCHVYYSFGAPFPPSMSELQVEPFSNSVITYSPNFPVNFDPVFVTPVEEIAVPQVQPLSSCPTRSLLLSAVPSDVSEPVVRRDLEWFGDVRGVQMERIRDGILTVHFYDLRHAEKAFREMRNQHSMRQKQLRNQHSWFSQNSFDTPPRLARALIGGCAVWAEFVIPTNNPAVLDWNNQGTVVIFNLELDVSASTLKEIFERFGPVKEFRETPLKKHQRFVEYFDVRDAAKAVKEMNGKEIHGKPVVVEFSRPGGNGRKFFNPMVASRALHTGHHQQSTSSRPSKLSGRFKDPHRPFYPQAQIFPKKVQYVSGRTLNNADELMDKLQPLNCSGNTGNGIEIGASVDTSKGINAKKIMNRQSPTSSKQEAFSQPRINFRLRKNNFLKKSDPCFLISENAMDAEAPDCRESRTTVMIKNIPNKYNLKLLLKTLDKHCVKCNEELGNDGKGLPVSSYDFVYLPIDFINKCNVGYGFVNMTSPQGAWRLYKAFHLQAWQIFNSRKICQVTYARLQGLEALKEHFRNSKFPCEMEQYELPVVFSPPRDGIQLTEPLPVAGNMHDGDGEHPCDATEATTDESSEAVVCEEGDNVKEEEGDNGNGKEEEGDSSKRSEDW</sequence>
<protein>
    <submittedName>
        <fullName evidence="6">Protein terminal ear1</fullName>
    </submittedName>
</protein>
<feature type="compositionally biased region" description="Polar residues" evidence="3">
    <location>
        <begin position="22"/>
        <end position="36"/>
    </location>
</feature>
<evidence type="ECO:0000259" key="5">
    <source>
        <dbReference type="PROSITE" id="PS50102"/>
    </source>
</evidence>
<dbReference type="InterPro" id="IPR007201">
    <property type="entry name" value="Mei2-like_Rrm_C"/>
</dbReference>
<feature type="compositionally biased region" description="Acidic residues" evidence="3">
    <location>
        <begin position="772"/>
        <end position="794"/>
    </location>
</feature>
<feature type="signal peptide" evidence="4">
    <location>
        <begin position="1"/>
        <end position="21"/>
    </location>
</feature>
<name>A0AAV6NJN5_9ROSI</name>
<evidence type="ECO:0000256" key="4">
    <source>
        <dbReference type="SAM" id="SignalP"/>
    </source>
</evidence>
<feature type="region of interest" description="Disordered" evidence="3">
    <location>
        <begin position="745"/>
        <end position="812"/>
    </location>
</feature>
<feature type="domain" description="RRM" evidence="5">
    <location>
        <begin position="380"/>
        <end position="453"/>
    </location>
</feature>
<proteinExistence type="predicted"/>
<comment type="caution">
    <text evidence="6">The sequence shown here is derived from an EMBL/GenBank/DDBJ whole genome shotgun (WGS) entry which is preliminary data.</text>
</comment>